<accession>A0A4V3WMG1</accession>
<keyword evidence="3" id="KW-1133">Transmembrane helix</keyword>
<feature type="coiled-coil region" evidence="1">
    <location>
        <begin position="178"/>
        <end position="240"/>
    </location>
</feature>
<keyword evidence="3" id="KW-0472">Membrane</keyword>
<keyword evidence="1" id="KW-0175">Coiled coil</keyword>
<evidence type="ECO:0000313" key="4">
    <source>
        <dbReference type="EMBL" id="THG08497.1"/>
    </source>
</evidence>
<keyword evidence="5" id="KW-1185">Reference proteome</keyword>
<evidence type="ECO:0000313" key="5">
    <source>
        <dbReference type="Proteomes" id="UP000306102"/>
    </source>
</evidence>
<reference evidence="4 5" key="1">
    <citation type="journal article" date="2018" name="Proc. Natl. Acad. Sci. U.S.A.">
        <title>Draft genome sequence of Camellia sinensis var. sinensis provides insights into the evolution of the tea genome and tea quality.</title>
        <authorList>
            <person name="Wei C."/>
            <person name="Yang H."/>
            <person name="Wang S."/>
            <person name="Zhao J."/>
            <person name="Liu C."/>
            <person name="Gao L."/>
            <person name="Xia E."/>
            <person name="Lu Y."/>
            <person name="Tai Y."/>
            <person name="She G."/>
            <person name="Sun J."/>
            <person name="Cao H."/>
            <person name="Tong W."/>
            <person name="Gao Q."/>
            <person name="Li Y."/>
            <person name="Deng W."/>
            <person name="Jiang X."/>
            <person name="Wang W."/>
            <person name="Chen Q."/>
            <person name="Zhang S."/>
            <person name="Li H."/>
            <person name="Wu J."/>
            <person name="Wang P."/>
            <person name="Li P."/>
            <person name="Shi C."/>
            <person name="Zheng F."/>
            <person name="Jian J."/>
            <person name="Huang B."/>
            <person name="Shan D."/>
            <person name="Shi M."/>
            <person name="Fang C."/>
            <person name="Yue Y."/>
            <person name="Li F."/>
            <person name="Li D."/>
            <person name="Wei S."/>
            <person name="Han B."/>
            <person name="Jiang C."/>
            <person name="Yin Y."/>
            <person name="Xia T."/>
            <person name="Zhang Z."/>
            <person name="Bennetzen J.L."/>
            <person name="Zhao S."/>
            <person name="Wan X."/>
        </authorList>
    </citation>
    <scope>NUCLEOTIDE SEQUENCE [LARGE SCALE GENOMIC DNA]</scope>
    <source>
        <strain evidence="5">cv. Shuchazao</strain>
        <tissue evidence="4">Leaf</tissue>
    </source>
</reference>
<sequence>MKPRNNGVPRAQGSKSCQGEGSNWILIAGGALLSMLSIRLGYRLKQVLDAKLPDNTCNGLKVNGKSTDRKKSGSCHLQSNGFCFAQDEDGCFNYMSGTQGVVEIKQQHNGQLTEQDVALPLVTVGAMEFNKENDNGIMWASSPDRLELPQKPFHHSNSSDSPRVSETGSDVFSKREVIQKLRQQLKRRDDMILEMQDQIVELQNSLSTHSSRSSHLQSLLDAANRDLLDSEREIQRLRKAIADHCVGQVGPNNDKPPTVTAVPMWSPSEGGGGRNGNGNGNGYHLDMMGSSLEEEKGGRLGGERIEMLKREVVELKEVIEGKEYLLQSYKEQKSELSGKVKELQQRLDSQLPNIL</sequence>
<feature type="region of interest" description="Disordered" evidence="2">
    <location>
        <begin position="148"/>
        <end position="171"/>
    </location>
</feature>
<evidence type="ECO:0000256" key="2">
    <source>
        <dbReference type="SAM" id="MobiDB-lite"/>
    </source>
</evidence>
<evidence type="ECO:0000256" key="1">
    <source>
        <dbReference type="SAM" id="Coils"/>
    </source>
</evidence>
<dbReference type="AlphaFoldDB" id="A0A4V3WMG1"/>
<dbReference type="PANTHER" id="PTHR34462">
    <property type="entry name" value="OS05G0587400 PROTEIN"/>
    <property type="match status" value="1"/>
</dbReference>
<dbReference type="STRING" id="542762.A0A4V3WMG1"/>
<feature type="compositionally biased region" description="Polar residues" evidence="2">
    <location>
        <begin position="155"/>
        <end position="170"/>
    </location>
</feature>
<comment type="caution">
    <text evidence="4">The sequence shown here is derived from an EMBL/GenBank/DDBJ whole genome shotgun (WGS) entry which is preliminary data.</text>
</comment>
<dbReference type="Proteomes" id="UP000306102">
    <property type="component" value="Unassembled WGS sequence"/>
</dbReference>
<proteinExistence type="predicted"/>
<dbReference type="PANTHER" id="PTHR34462:SF1">
    <property type="entry name" value="OS05G0587400 PROTEIN"/>
    <property type="match status" value="1"/>
</dbReference>
<feature type="transmembrane region" description="Helical" evidence="3">
    <location>
        <begin position="24"/>
        <end position="42"/>
    </location>
</feature>
<organism evidence="4 5">
    <name type="scientific">Camellia sinensis var. sinensis</name>
    <name type="common">China tea</name>
    <dbReference type="NCBI Taxonomy" id="542762"/>
    <lineage>
        <taxon>Eukaryota</taxon>
        <taxon>Viridiplantae</taxon>
        <taxon>Streptophyta</taxon>
        <taxon>Embryophyta</taxon>
        <taxon>Tracheophyta</taxon>
        <taxon>Spermatophyta</taxon>
        <taxon>Magnoliopsida</taxon>
        <taxon>eudicotyledons</taxon>
        <taxon>Gunneridae</taxon>
        <taxon>Pentapetalae</taxon>
        <taxon>asterids</taxon>
        <taxon>Ericales</taxon>
        <taxon>Theaceae</taxon>
        <taxon>Camellia</taxon>
    </lineage>
</organism>
<dbReference type="EMBL" id="SDRB02009265">
    <property type="protein sequence ID" value="THG08497.1"/>
    <property type="molecule type" value="Genomic_DNA"/>
</dbReference>
<name>A0A4V3WMG1_CAMSN</name>
<evidence type="ECO:0000256" key="3">
    <source>
        <dbReference type="SAM" id="Phobius"/>
    </source>
</evidence>
<keyword evidence="3" id="KW-0812">Transmembrane</keyword>
<gene>
    <name evidence="4" type="ORF">TEA_004229</name>
</gene>
<protein>
    <submittedName>
        <fullName evidence="4">Uncharacterized protein</fullName>
    </submittedName>
</protein>